<accession>A0A5B7GCF6</accession>
<organism evidence="1 2">
    <name type="scientific">Portunus trituberculatus</name>
    <name type="common">Swimming crab</name>
    <name type="synonym">Neptunus trituberculatus</name>
    <dbReference type="NCBI Taxonomy" id="210409"/>
    <lineage>
        <taxon>Eukaryota</taxon>
        <taxon>Metazoa</taxon>
        <taxon>Ecdysozoa</taxon>
        <taxon>Arthropoda</taxon>
        <taxon>Crustacea</taxon>
        <taxon>Multicrustacea</taxon>
        <taxon>Malacostraca</taxon>
        <taxon>Eumalacostraca</taxon>
        <taxon>Eucarida</taxon>
        <taxon>Decapoda</taxon>
        <taxon>Pleocyemata</taxon>
        <taxon>Brachyura</taxon>
        <taxon>Eubrachyura</taxon>
        <taxon>Portunoidea</taxon>
        <taxon>Portunidae</taxon>
        <taxon>Portuninae</taxon>
        <taxon>Portunus</taxon>
    </lineage>
</organism>
<keyword evidence="2" id="KW-1185">Reference proteome</keyword>
<gene>
    <name evidence="1" type="ORF">E2C01_051982</name>
</gene>
<reference evidence="1 2" key="1">
    <citation type="submission" date="2019-05" db="EMBL/GenBank/DDBJ databases">
        <title>Another draft genome of Portunus trituberculatus and its Hox gene families provides insights of decapod evolution.</title>
        <authorList>
            <person name="Jeong J.-H."/>
            <person name="Song I."/>
            <person name="Kim S."/>
            <person name="Choi T."/>
            <person name="Kim D."/>
            <person name="Ryu S."/>
            <person name="Kim W."/>
        </authorList>
    </citation>
    <scope>NUCLEOTIDE SEQUENCE [LARGE SCALE GENOMIC DNA]</scope>
    <source>
        <tissue evidence="1">Muscle</tissue>
    </source>
</reference>
<proteinExistence type="predicted"/>
<dbReference type="EMBL" id="VSRR010015258">
    <property type="protein sequence ID" value="MPC57990.1"/>
    <property type="molecule type" value="Genomic_DNA"/>
</dbReference>
<dbReference type="Proteomes" id="UP000324222">
    <property type="component" value="Unassembled WGS sequence"/>
</dbReference>
<sequence>MGLLCGEASGIVPISLNIVLPTLQSSFFIIRTSHPSCLLLALLLVLSCHHDTTYGKVSS</sequence>
<dbReference type="AlphaFoldDB" id="A0A5B7GCF6"/>
<name>A0A5B7GCF6_PORTR</name>
<evidence type="ECO:0000313" key="1">
    <source>
        <dbReference type="EMBL" id="MPC57990.1"/>
    </source>
</evidence>
<comment type="caution">
    <text evidence="1">The sequence shown here is derived from an EMBL/GenBank/DDBJ whole genome shotgun (WGS) entry which is preliminary data.</text>
</comment>
<protein>
    <submittedName>
        <fullName evidence="1">Uncharacterized protein</fullName>
    </submittedName>
</protein>
<evidence type="ECO:0000313" key="2">
    <source>
        <dbReference type="Proteomes" id="UP000324222"/>
    </source>
</evidence>